<dbReference type="PROSITE" id="PS51257">
    <property type="entry name" value="PROKAR_LIPOPROTEIN"/>
    <property type="match status" value="1"/>
</dbReference>
<dbReference type="InterPro" id="IPR025411">
    <property type="entry name" value="DUF4136"/>
</dbReference>
<dbReference type="Pfam" id="PF13590">
    <property type="entry name" value="DUF4136"/>
    <property type="match status" value="1"/>
</dbReference>
<reference evidence="3" key="2">
    <citation type="journal article" date="2022" name="Sci. Total Environ.">
        <title>Prevalence, transmission, and molecular epidemiology of tet(X)-positive bacteria among humans, animals, and environmental niches in China: An epidemiological, and genomic-based study.</title>
        <authorList>
            <person name="Dong N."/>
            <person name="Zeng Y."/>
            <person name="Cai C."/>
            <person name="Sun C."/>
            <person name="Lu J."/>
            <person name="Liu C."/>
            <person name="Zhou H."/>
            <person name="Sun Q."/>
            <person name="Shu L."/>
            <person name="Wang H."/>
            <person name="Wang Y."/>
            <person name="Wang S."/>
            <person name="Wu C."/>
            <person name="Chan E.W."/>
            <person name="Chen G."/>
            <person name="Shen Z."/>
            <person name="Chen S."/>
            <person name="Zhang R."/>
        </authorList>
    </citation>
    <scope>NUCLEOTIDE SEQUENCE</scope>
    <source>
        <strain evidence="3">R1692</strain>
    </source>
</reference>
<comment type="caution">
    <text evidence="3">The sequence shown here is derived from an EMBL/GenBank/DDBJ whole genome shotgun (WGS) entry which is preliminary data.</text>
</comment>
<evidence type="ECO:0000256" key="1">
    <source>
        <dbReference type="SAM" id="SignalP"/>
    </source>
</evidence>
<dbReference type="RefSeq" id="WP_149524964.1">
    <property type="nucleotide sequence ID" value="NZ_CP030848.1"/>
</dbReference>
<name>A0ABT7NJR4_9SPHI</name>
<dbReference type="Gene3D" id="3.30.160.670">
    <property type="match status" value="1"/>
</dbReference>
<sequence>MKSLLSTFIAGVALFLASCSSYKYNTTRVQNLDFSQYKTYGWLPPVDSLSKNYFTNDISRSNIISTANKQIEARGLTYSKENPDILFRYVTIVNNKSRMVYSHSYGWGGPWGMYRPWGWGWGWYGGGPSYPVGKEKFRYSHVIIEAVDRKTNSVVWQARGSGEIRTPEKAINNLPKVVEGIFNEYPLK</sequence>
<accession>A0ABT7NJR4</accession>
<evidence type="ECO:0000313" key="4">
    <source>
        <dbReference type="Proteomes" id="UP001170954"/>
    </source>
</evidence>
<feature type="domain" description="DUF4136" evidence="2">
    <location>
        <begin position="28"/>
        <end position="186"/>
    </location>
</feature>
<protein>
    <submittedName>
        <fullName evidence="3">DUF4136 domain-containing protein</fullName>
    </submittedName>
</protein>
<keyword evidence="1" id="KW-0732">Signal</keyword>
<keyword evidence="4" id="KW-1185">Reference proteome</keyword>
<reference evidence="3" key="1">
    <citation type="submission" date="2020-06" db="EMBL/GenBank/DDBJ databases">
        <authorList>
            <person name="Dong N."/>
        </authorList>
    </citation>
    <scope>NUCLEOTIDE SEQUENCE</scope>
    <source>
        <strain evidence="3">R1692</strain>
    </source>
</reference>
<proteinExistence type="predicted"/>
<evidence type="ECO:0000259" key="2">
    <source>
        <dbReference type="Pfam" id="PF13590"/>
    </source>
</evidence>
<evidence type="ECO:0000313" key="3">
    <source>
        <dbReference type="EMBL" id="MDM1047447.1"/>
    </source>
</evidence>
<feature type="signal peptide" evidence="1">
    <location>
        <begin position="1"/>
        <end position="23"/>
    </location>
</feature>
<dbReference type="EMBL" id="JACAGK010000008">
    <property type="protein sequence ID" value="MDM1047447.1"/>
    <property type="molecule type" value="Genomic_DNA"/>
</dbReference>
<feature type="chain" id="PRO_5047373930" evidence="1">
    <location>
        <begin position="24"/>
        <end position="188"/>
    </location>
</feature>
<dbReference type="Proteomes" id="UP001170954">
    <property type="component" value="Unassembled WGS sequence"/>
</dbReference>
<gene>
    <name evidence="3" type="ORF">HX018_04225</name>
</gene>
<organism evidence="3 4">
    <name type="scientific">Sphingobacterium hotanense</name>
    <dbReference type="NCBI Taxonomy" id="649196"/>
    <lineage>
        <taxon>Bacteria</taxon>
        <taxon>Pseudomonadati</taxon>
        <taxon>Bacteroidota</taxon>
        <taxon>Sphingobacteriia</taxon>
        <taxon>Sphingobacteriales</taxon>
        <taxon>Sphingobacteriaceae</taxon>
        <taxon>Sphingobacterium</taxon>
    </lineage>
</organism>